<accession>A0ABN8UYC5</accession>
<protein>
    <submittedName>
        <fullName evidence="2">Uncharacterized protein</fullName>
    </submittedName>
</protein>
<name>A0ABN8UYC5_STRGL</name>
<evidence type="ECO:0000313" key="2">
    <source>
        <dbReference type="EMBL" id="CAH9413493.1"/>
    </source>
</evidence>
<reference evidence="2" key="1">
    <citation type="submission" date="2022-03" db="EMBL/GenBank/DDBJ databases">
        <authorList>
            <person name="Leyn A S."/>
        </authorList>
    </citation>
    <scope>NUCLEOTIDE SEQUENCE</scope>
    <source>
        <strain evidence="2">Streptomyces globisporus 4-3</strain>
    </source>
</reference>
<feature type="region of interest" description="Disordered" evidence="1">
    <location>
        <begin position="33"/>
        <end position="59"/>
    </location>
</feature>
<feature type="compositionally biased region" description="Basic and acidic residues" evidence="1">
    <location>
        <begin position="46"/>
        <end position="59"/>
    </location>
</feature>
<proteinExistence type="predicted"/>
<dbReference type="Proteomes" id="UP001154015">
    <property type="component" value="Unassembled WGS sequence"/>
</dbReference>
<comment type="caution">
    <text evidence="2">The sequence shown here is derived from an EMBL/GenBank/DDBJ whole genome shotgun (WGS) entry which is preliminary data.</text>
</comment>
<keyword evidence="3" id="KW-1185">Reference proteome</keyword>
<sequence length="59" mass="6574">MRRVRLTRDPTSSFGDGATLCNACMHSVVRRRFPPEGDATTPSARRGGDPVTRNRCDLR</sequence>
<dbReference type="EMBL" id="CAKXYP010000001">
    <property type="protein sequence ID" value="CAH9413493.1"/>
    <property type="molecule type" value="Genomic_DNA"/>
</dbReference>
<evidence type="ECO:0000313" key="3">
    <source>
        <dbReference type="Proteomes" id="UP001154015"/>
    </source>
</evidence>
<gene>
    <name evidence="2" type="ORF">SGL43_00492</name>
</gene>
<evidence type="ECO:0000256" key="1">
    <source>
        <dbReference type="SAM" id="MobiDB-lite"/>
    </source>
</evidence>
<organism evidence="2 3">
    <name type="scientific">Streptomyces globisporus</name>
    <dbReference type="NCBI Taxonomy" id="1908"/>
    <lineage>
        <taxon>Bacteria</taxon>
        <taxon>Bacillati</taxon>
        <taxon>Actinomycetota</taxon>
        <taxon>Actinomycetes</taxon>
        <taxon>Kitasatosporales</taxon>
        <taxon>Streptomycetaceae</taxon>
        <taxon>Streptomyces</taxon>
    </lineage>
</organism>